<comment type="subcellular location">
    <subcellularLocation>
        <location evidence="1">Membrane</location>
        <topology evidence="1">Multi-pass membrane protein</topology>
    </subcellularLocation>
</comment>
<dbReference type="EMBL" id="JBHSKF010000002">
    <property type="protein sequence ID" value="MFC5286600.1"/>
    <property type="molecule type" value="Genomic_DNA"/>
</dbReference>
<feature type="transmembrane region" description="Helical" evidence="8">
    <location>
        <begin position="223"/>
        <end position="243"/>
    </location>
</feature>
<evidence type="ECO:0000256" key="2">
    <source>
        <dbReference type="ARBA" id="ARBA00022676"/>
    </source>
</evidence>
<evidence type="ECO:0000313" key="9">
    <source>
        <dbReference type="EMBL" id="MFC5286600.1"/>
    </source>
</evidence>
<keyword evidence="3" id="KW-0808">Transferase</keyword>
<evidence type="ECO:0000256" key="8">
    <source>
        <dbReference type="SAM" id="Phobius"/>
    </source>
</evidence>
<feature type="transmembrane region" description="Helical" evidence="8">
    <location>
        <begin position="308"/>
        <end position="336"/>
    </location>
</feature>
<evidence type="ECO:0000256" key="1">
    <source>
        <dbReference type="ARBA" id="ARBA00004141"/>
    </source>
</evidence>
<keyword evidence="5 8" id="KW-1133">Transmembrane helix</keyword>
<keyword evidence="6 8" id="KW-0472">Membrane</keyword>
<feature type="transmembrane region" description="Helical" evidence="8">
    <location>
        <begin position="468"/>
        <end position="491"/>
    </location>
</feature>
<feature type="transmembrane region" description="Helical" evidence="8">
    <location>
        <begin position="12"/>
        <end position="31"/>
    </location>
</feature>
<comment type="similarity">
    <text evidence="7">Belongs to the MptA/B family.</text>
</comment>
<protein>
    <submittedName>
        <fullName evidence="9">Polyprenol phosphomannose-dependent alpha 1,6 mannosyltransferase MptB</fullName>
    </submittedName>
</protein>
<comment type="caution">
    <text evidence="9">The sequence shown here is derived from an EMBL/GenBank/DDBJ whole genome shotgun (WGS) entry which is preliminary data.</text>
</comment>
<sequence>MAATGPGGVERLRWAGFTGSVALTLGSWVWLGSDWPSEAGTVALAVCVGGMLLVLLSWALLGRGPVTGEGLPDERWLRRTLALWAAPLLLAPALFSRDVYSYLAQGEVAARGLNPNTVDPLLAMGELAAPVNRVGEHWQATPSPYGPLTSTLQRLVTEVTGGDMVAGVLLHRLLALVGLALAVWALARLAEVAGASARTALWLGALNPLVLWHLVAGAHNDSLMLGLMLAGTALSLTALPPAARTSTALSSTVPSPAVPPERVAWVPFTAGVLLVCLGAEVKLPALLALAVVGTALARSLGGGWARFLAAGAGMGAVFAAVSVAVCLPTGLGLAWIGALGTSGEVTSWMAPTSWPGFLAGGVGSAFGADITQTALAVTKAIGYAVALAAIGCVLLRQLRGGLGPVPALAAIMAALVAFGPVVQPWYLLWAALPVAACATTPRLRAWTAGVCALVALLVPPLAGDFSGAVAPLVTGYLLGLLAVAACLPLLLRTRRLAPVRA</sequence>
<feature type="transmembrane region" description="Helical" evidence="8">
    <location>
        <begin position="380"/>
        <end position="398"/>
    </location>
</feature>
<proteinExistence type="inferred from homology"/>
<dbReference type="InterPro" id="IPR049829">
    <property type="entry name" value="MptA/B-like"/>
</dbReference>
<feature type="transmembrane region" description="Helical" evidence="8">
    <location>
        <begin position="164"/>
        <end position="187"/>
    </location>
</feature>
<feature type="transmembrane region" description="Helical" evidence="8">
    <location>
        <begin position="410"/>
        <end position="431"/>
    </location>
</feature>
<feature type="transmembrane region" description="Helical" evidence="8">
    <location>
        <begin position="443"/>
        <end position="462"/>
    </location>
</feature>
<reference evidence="10" key="1">
    <citation type="journal article" date="2019" name="Int. J. Syst. Evol. Microbiol.">
        <title>The Global Catalogue of Microorganisms (GCM) 10K type strain sequencing project: providing services to taxonomists for standard genome sequencing and annotation.</title>
        <authorList>
            <consortium name="The Broad Institute Genomics Platform"/>
            <consortium name="The Broad Institute Genome Sequencing Center for Infectious Disease"/>
            <person name="Wu L."/>
            <person name="Ma J."/>
        </authorList>
    </citation>
    <scope>NUCLEOTIDE SEQUENCE [LARGE SCALE GENOMIC DNA]</scope>
    <source>
        <strain evidence="10">CCUG 59778</strain>
    </source>
</reference>
<evidence type="ECO:0000256" key="6">
    <source>
        <dbReference type="ARBA" id="ARBA00023136"/>
    </source>
</evidence>
<evidence type="ECO:0000256" key="5">
    <source>
        <dbReference type="ARBA" id="ARBA00022989"/>
    </source>
</evidence>
<evidence type="ECO:0000256" key="3">
    <source>
        <dbReference type="ARBA" id="ARBA00022679"/>
    </source>
</evidence>
<feature type="transmembrane region" description="Helical" evidence="8">
    <location>
        <begin position="263"/>
        <end position="296"/>
    </location>
</feature>
<dbReference type="GO" id="GO:0016757">
    <property type="term" value="F:glycosyltransferase activity"/>
    <property type="evidence" value="ECO:0007669"/>
    <property type="project" value="UniProtKB-KW"/>
</dbReference>
<keyword evidence="2 9" id="KW-0328">Glycosyltransferase</keyword>
<evidence type="ECO:0000256" key="4">
    <source>
        <dbReference type="ARBA" id="ARBA00022692"/>
    </source>
</evidence>
<accession>A0ABW0EK31</accession>
<dbReference type="Proteomes" id="UP001596157">
    <property type="component" value="Unassembled WGS sequence"/>
</dbReference>
<keyword evidence="4 8" id="KW-0812">Transmembrane</keyword>
<gene>
    <name evidence="9" type="primary">mptB</name>
    <name evidence="9" type="ORF">ACFPM7_06015</name>
</gene>
<dbReference type="Pfam" id="PF26314">
    <property type="entry name" value="MptA_B_family"/>
    <property type="match status" value="1"/>
</dbReference>
<evidence type="ECO:0000313" key="10">
    <source>
        <dbReference type="Proteomes" id="UP001596157"/>
    </source>
</evidence>
<name>A0ABW0EK31_9PSEU</name>
<evidence type="ECO:0000256" key="7">
    <source>
        <dbReference type="ARBA" id="ARBA00043987"/>
    </source>
</evidence>
<organism evidence="9 10">
    <name type="scientific">Actinokineospora guangxiensis</name>
    <dbReference type="NCBI Taxonomy" id="1490288"/>
    <lineage>
        <taxon>Bacteria</taxon>
        <taxon>Bacillati</taxon>
        <taxon>Actinomycetota</taxon>
        <taxon>Actinomycetes</taxon>
        <taxon>Pseudonocardiales</taxon>
        <taxon>Pseudonocardiaceae</taxon>
        <taxon>Actinokineospora</taxon>
    </lineage>
</organism>
<feature type="transmembrane region" description="Helical" evidence="8">
    <location>
        <begin position="348"/>
        <end position="368"/>
    </location>
</feature>
<feature type="transmembrane region" description="Helical" evidence="8">
    <location>
        <begin position="199"/>
        <end position="216"/>
    </location>
</feature>
<dbReference type="NCBIfam" id="NF038066">
    <property type="entry name" value="MptB"/>
    <property type="match status" value="1"/>
</dbReference>
<dbReference type="RefSeq" id="WP_378244681.1">
    <property type="nucleotide sequence ID" value="NZ_JBHSKF010000002.1"/>
</dbReference>
<feature type="transmembrane region" description="Helical" evidence="8">
    <location>
        <begin position="43"/>
        <end position="61"/>
    </location>
</feature>
<feature type="transmembrane region" description="Helical" evidence="8">
    <location>
        <begin position="76"/>
        <end position="95"/>
    </location>
</feature>
<keyword evidence="10" id="KW-1185">Reference proteome</keyword>